<accession>A0A814SIY9</accession>
<keyword evidence="4" id="KW-0548">Nucleotidyltransferase</keyword>
<dbReference type="PANTHER" id="PTHR45641:SF1">
    <property type="entry name" value="AAA+ ATPASE DOMAIN-CONTAINING PROTEIN"/>
    <property type="match status" value="1"/>
</dbReference>
<feature type="repeat" description="TPR" evidence="8">
    <location>
        <begin position="476"/>
        <end position="509"/>
    </location>
</feature>
<evidence type="ECO:0000256" key="4">
    <source>
        <dbReference type="ARBA" id="ARBA00022695"/>
    </source>
</evidence>
<dbReference type="PROSITE" id="PS50005">
    <property type="entry name" value="TPR"/>
    <property type="match status" value="4"/>
</dbReference>
<evidence type="ECO:0000256" key="2">
    <source>
        <dbReference type="ARBA" id="ARBA00022676"/>
    </source>
</evidence>
<dbReference type="Pfam" id="PF01129">
    <property type="entry name" value="ART"/>
    <property type="match status" value="1"/>
</dbReference>
<keyword evidence="9" id="KW-0521">NADP</keyword>
<dbReference type="SUPFAM" id="SSF56399">
    <property type="entry name" value="ADP-ribosylation"/>
    <property type="match status" value="1"/>
</dbReference>
<comment type="caution">
    <text evidence="10">The sequence shown here is derived from an EMBL/GenBank/DDBJ whole genome shotgun (WGS) entry which is preliminary data.</text>
</comment>
<protein>
    <recommendedName>
        <fullName evidence="9">NAD(P)(+)--arginine ADP-ribosyltransferase</fullName>
        <ecNumber evidence="9">2.4.2.31</ecNumber>
    </recommendedName>
    <alternativeName>
        <fullName evidence="9">Mono(ADP-ribosyl)transferase</fullName>
    </alternativeName>
</protein>
<dbReference type="OrthoDB" id="9997120at2759"/>
<dbReference type="AlphaFoldDB" id="A0A814SIY9"/>
<dbReference type="InterPro" id="IPR019734">
    <property type="entry name" value="TPR_rpt"/>
</dbReference>
<reference evidence="10" key="1">
    <citation type="submission" date="2021-02" db="EMBL/GenBank/DDBJ databases">
        <authorList>
            <person name="Nowell W R."/>
        </authorList>
    </citation>
    <scope>NUCLEOTIDE SEQUENCE</scope>
</reference>
<keyword evidence="6 8" id="KW-0802">TPR repeat</keyword>
<name>A0A814SIY9_ADIRI</name>
<proteinExistence type="inferred from homology"/>
<dbReference type="EC" id="2.4.2.31" evidence="9"/>
<evidence type="ECO:0000256" key="7">
    <source>
        <dbReference type="ARBA" id="ARBA00047597"/>
    </source>
</evidence>
<keyword evidence="5" id="KW-0677">Repeat</keyword>
<dbReference type="PROSITE" id="PS51996">
    <property type="entry name" value="TR_MART"/>
    <property type="match status" value="1"/>
</dbReference>
<evidence type="ECO:0000256" key="1">
    <source>
        <dbReference type="ARBA" id="ARBA00009558"/>
    </source>
</evidence>
<feature type="repeat" description="TPR" evidence="8">
    <location>
        <begin position="360"/>
        <end position="393"/>
    </location>
</feature>
<dbReference type="GO" id="GO:0106274">
    <property type="term" value="F:NAD+-protein-arginine ADP-ribosyltransferase activity"/>
    <property type="evidence" value="ECO:0007669"/>
    <property type="project" value="UniProtKB-EC"/>
</dbReference>
<evidence type="ECO:0000313" key="10">
    <source>
        <dbReference type="EMBL" id="CAF1148044.1"/>
    </source>
</evidence>
<dbReference type="SMART" id="SM00028">
    <property type="entry name" value="TPR"/>
    <property type="match status" value="10"/>
</dbReference>
<dbReference type="Pfam" id="PF13424">
    <property type="entry name" value="TPR_12"/>
    <property type="match status" value="1"/>
</dbReference>
<evidence type="ECO:0000256" key="5">
    <source>
        <dbReference type="ARBA" id="ARBA00022737"/>
    </source>
</evidence>
<evidence type="ECO:0000256" key="8">
    <source>
        <dbReference type="PROSITE-ProRule" id="PRU00339"/>
    </source>
</evidence>
<dbReference type="InterPro" id="IPR000768">
    <property type="entry name" value="ART"/>
</dbReference>
<keyword evidence="3 9" id="KW-0808">Transferase</keyword>
<dbReference type="EMBL" id="CAJNOJ010000118">
    <property type="protein sequence ID" value="CAF1148044.1"/>
    <property type="molecule type" value="Genomic_DNA"/>
</dbReference>
<feature type="repeat" description="TPR" evidence="8">
    <location>
        <begin position="518"/>
        <end position="551"/>
    </location>
</feature>
<dbReference type="GO" id="GO:0016779">
    <property type="term" value="F:nucleotidyltransferase activity"/>
    <property type="evidence" value="ECO:0007669"/>
    <property type="project" value="UniProtKB-KW"/>
</dbReference>
<dbReference type="SUPFAM" id="SSF81901">
    <property type="entry name" value="HCP-like"/>
    <property type="match status" value="1"/>
</dbReference>
<keyword evidence="2 9" id="KW-0328">Glycosyltransferase</keyword>
<dbReference type="InterPro" id="IPR011990">
    <property type="entry name" value="TPR-like_helical_dom_sf"/>
</dbReference>
<evidence type="ECO:0000256" key="9">
    <source>
        <dbReference type="RuleBase" id="RU361228"/>
    </source>
</evidence>
<keyword evidence="9" id="KW-0520">NAD</keyword>
<dbReference type="Gene3D" id="1.25.40.10">
    <property type="entry name" value="Tetratricopeptide repeat domain"/>
    <property type="match status" value="4"/>
</dbReference>
<dbReference type="Gene3D" id="3.90.176.10">
    <property type="entry name" value="Toxin ADP-ribosyltransferase, Chain A, domain 1"/>
    <property type="match status" value="1"/>
</dbReference>
<evidence type="ECO:0000256" key="3">
    <source>
        <dbReference type="ARBA" id="ARBA00022679"/>
    </source>
</evidence>
<dbReference type="PANTHER" id="PTHR45641">
    <property type="entry name" value="TETRATRICOPEPTIDE REPEAT PROTEIN (AFU_ORTHOLOGUE AFUA_6G03870)"/>
    <property type="match status" value="1"/>
</dbReference>
<gene>
    <name evidence="10" type="ORF">EDS130_LOCUS22451</name>
</gene>
<dbReference type="Pfam" id="PF13374">
    <property type="entry name" value="TPR_10"/>
    <property type="match status" value="1"/>
</dbReference>
<dbReference type="Pfam" id="PF13181">
    <property type="entry name" value="TPR_8"/>
    <property type="match status" value="1"/>
</dbReference>
<feature type="repeat" description="TPR" evidence="8">
    <location>
        <begin position="560"/>
        <end position="593"/>
    </location>
</feature>
<comment type="catalytic activity">
    <reaction evidence="7 9">
        <text>L-arginyl-[protein] + NAD(+) = N(omega)-(ADP-D-ribosyl)-L-arginyl-[protein] + nicotinamide + H(+)</text>
        <dbReference type="Rhea" id="RHEA:19149"/>
        <dbReference type="Rhea" id="RHEA-COMP:10532"/>
        <dbReference type="Rhea" id="RHEA-COMP:15087"/>
        <dbReference type="ChEBI" id="CHEBI:15378"/>
        <dbReference type="ChEBI" id="CHEBI:17154"/>
        <dbReference type="ChEBI" id="CHEBI:29965"/>
        <dbReference type="ChEBI" id="CHEBI:57540"/>
        <dbReference type="ChEBI" id="CHEBI:142554"/>
        <dbReference type="EC" id="2.4.2.31"/>
    </reaction>
</comment>
<dbReference type="SUPFAM" id="SSF48452">
    <property type="entry name" value="TPR-like"/>
    <property type="match status" value="2"/>
</dbReference>
<sequence length="998" mass="117359">MVDNSVKRNSAEDRLGSAVFSAKDNDSMHKSLNGEFILYRLLIEQILKGSLDNKQSLLKYFHPDEKKDKILLKEFDKTYQPSKAIFWYTKESPVYKNLNKALRTQNTDDVTPFASFIKDLTVQLGEEHQLFVRKQQEKSAQFQVYRGQFISKDEITRLQASPGDLISMNSFLSTSTNRKKAFEFATSRPPPTDDLTSVLLQMNIDIFTQSKPFADIRRLSAFPEEEEILFAVGSVFRIEKVSFDDEHKLWMAEFTLCAENNAETEKVSKTLEKELEGNNHLVAMGTYFIHMQKYDQAQGYLETLLQNKSIQDPLDFAYCYQILGKVQEKKGNYVSSIENFNKSLDYLLNNPQLKDHSFVSECYNELGFVYSCQEDYHTSFAYFDKALSTQNNESLVTYFNMAKVYLKAKNHRLSLDYLQRIMDNKSKIKSAFLADVYIHMGRNLSAINQNEQATKMFDTVAELQIKELHDKHPDLSYTYLQVGLMHLQNDNFDKSYEFFQKAYQLQLNSLPGNHSDFAETFQNFGDFYMKQSNTEKAIFYYEKRLENQLKTLSWDHPSVMKTYSDLGHAHWKRRNFDAASKYFEKILRADQQRKKQGETSLSTSYRTLADLYLDKYETTSDKKVLDQSTPFYLNCLKNELETKLPNDYSLLDIYKILAKTYYRQGKLSEAMLYYNRTLDCYFGKLPLDTKCIDEVYESIKKIYLKKKNFTQSLLFYSNLDKSQVENKSQHIKNLHFEKYHLDQSLYHFQEQLKKKRRDSALNYVVTSIHYEKQDYEKVGEYFSSLLMKELNSKSYADISLKYLYGIIGNIYLKKRRFNQALIYFFHFLNCQLQHQTNSIEETLYQIGRIFLTKDYFIYGINTKQFTQLDSYLNSFQLENSLSTHLASYLTNSLQNPKLKKFSPDEVFEILGNFFLRKQYYIQALNYFQSLLNRQAGQYSQLMWTYLVIGDIYAKQGYSNQAIQFYQYSLQIAQGGSSRNRSVLEKIQYRIRTGTLPDL</sequence>
<evidence type="ECO:0000313" key="11">
    <source>
        <dbReference type="Proteomes" id="UP000663852"/>
    </source>
</evidence>
<dbReference type="Proteomes" id="UP000663852">
    <property type="component" value="Unassembled WGS sequence"/>
</dbReference>
<organism evidence="10 11">
    <name type="scientific">Adineta ricciae</name>
    <name type="common">Rotifer</name>
    <dbReference type="NCBI Taxonomy" id="249248"/>
    <lineage>
        <taxon>Eukaryota</taxon>
        <taxon>Metazoa</taxon>
        <taxon>Spiralia</taxon>
        <taxon>Gnathifera</taxon>
        <taxon>Rotifera</taxon>
        <taxon>Eurotatoria</taxon>
        <taxon>Bdelloidea</taxon>
        <taxon>Adinetida</taxon>
        <taxon>Adinetidae</taxon>
        <taxon>Adineta</taxon>
    </lineage>
</organism>
<comment type="similarity">
    <text evidence="1 9">Belongs to the Arg-specific ADP-ribosyltransferase family.</text>
</comment>
<evidence type="ECO:0000256" key="6">
    <source>
        <dbReference type="ARBA" id="ARBA00022803"/>
    </source>
</evidence>